<dbReference type="GO" id="GO:0006865">
    <property type="term" value="P:amino acid transport"/>
    <property type="evidence" value="ECO:0007669"/>
    <property type="project" value="TreeGrafter"/>
</dbReference>
<dbReference type="InterPro" id="IPR000175">
    <property type="entry name" value="Na/ntran_symport"/>
</dbReference>
<comment type="similarity">
    <text evidence="8">Belongs to the sodium:neurotransmitter symporter (SNF) (TC 2.A.22) family.</text>
</comment>
<feature type="transmembrane region" description="Helical" evidence="10">
    <location>
        <begin position="333"/>
        <end position="354"/>
    </location>
</feature>
<reference evidence="11" key="1">
    <citation type="submission" date="2015-11" db="EMBL/GenBank/DDBJ databases">
        <title>Octopaminergic system in the brain of the terrestrial slug Limax.</title>
        <authorList>
            <person name="Matsuo R."/>
            <person name="Tanaka M."/>
            <person name="Fukata R."/>
            <person name="Kobayashi S."/>
            <person name="Aonuma H."/>
            <person name="Matsuo Y."/>
        </authorList>
    </citation>
    <scope>NUCLEOTIDE SEQUENCE</scope>
</reference>
<feature type="disulfide bond" evidence="7">
    <location>
        <begin position="174"/>
        <end position="183"/>
    </location>
</feature>
<dbReference type="GO" id="GO:0035725">
    <property type="term" value="P:sodium ion transmembrane transport"/>
    <property type="evidence" value="ECO:0007669"/>
    <property type="project" value="TreeGrafter"/>
</dbReference>
<dbReference type="AlphaFoldDB" id="A0A0S3QL95"/>
<dbReference type="GO" id="GO:0005886">
    <property type="term" value="C:plasma membrane"/>
    <property type="evidence" value="ECO:0007669"/>
    <property type="project" value="TreeGrafter"/>
</dbReference>
<feature type="binding site" evidence="6">
    <location>
        <position position="70"/>
    </location>
    <ligand>
        <name>Na(+)</name>
        <dbReference type="ChEBI" id="CHEBI:29101"/>
        <label>1</label>
    </ligand>
</feature>
<keyword evidence="3 8" id="KW-0812">Transmembrane</keyword>
<feature type="binding site" evidence="6">
    <location>
        <position position="441"/>
    </location>
    <ligand>
        <name>Na(+)</name>
        <dbReference type="ChEBI" id="CHEBI:29101"/>
        <label>1</label>
    </ligand>
</feature>
<dbReference type="GO" id="GO:0046872">
    <property type="term" value="F:metal ion binding"/>
    <property type="evidence" value="ECO:0007669"/>
    <property type="project" value="UniProtKB-KW"/>
</dbReference>
<dbReference type="EMBL" id="LC094393">
    <property type="protein sequence ID" value="BAT68976.1"/>
    <property type="molecule type" value="mRNA"/>
</dbReference>
<dbReference type="Pfam" id="PF00209">
    <property type="entry name" value="SNF"/>
    <property type="match status" value="1"/>
</dbReference>
<name>A0A0S3QL95_9EUPU</name>
<feature type="region of interest" description="Disordered" evidence="9">
    <location>
        <begin position="1"/>
        <end position="52"/>
    </location>
</feature>
<sequence length="647" mass="72657">MVAGSAGAEGGRNGVNKRPDDISNDNSELPEKVDTPSDPRQPRGSDDLNLPPREHWENRFQFLLSTIGYAVDLSNVWRFPFLCYKNGGGAFLIPYFTTLIFGAMPVFFLEMCLGQFNRCGPTAVWEKMAPMFKGIGIASCLMAYIVAFYYNVIIGWSFFYLFASFTSKLPWTTCFNSFNSENCWQIDWSTNITSANSEDPGEADGVTVMSAGSGDPKPLNRTYNASVSVSSTMEYFERGMLELDKSSGLDDLGIVKWQLALCTMLTFTLLYFCLWKGVKSTGKVVYVTATLPYVIMTILLVRGVLLPGAGEGIRYFITPNIERLRRPKVWIDAAVQIFFSVGSGFGTHIAYASYNKFHNNCKRDCIVTVIVNSFTSLFSGFVIFSYLGYMSLKTQKDIDKVATEGPGLVFIVYPEAIATLPGSVGWSIIFFFMLLALGLDSAFGGLESPLTGIRDELCQLMRYRYFREVLTFLVIVSAFIFSIPCIMQGGMYVFTILDTFAAGTSIVFIVLCEVVAVSWFYGLPQFCADVEKMTGEKPNLYWRICWKFICPFLLTIIVVSSIISYQPLTYRTSHGTYTYPFYANIVGWVIACSSMSLVPGYICYRLLRNKGSFKQRLALAISPQCEHEEIVQKKIVKRFQKVHWLSI</sequence>
<proteinExistence type="evidence at transcript level"/>
<keyword evidence="6" id="KW-0915">Sodium</keyword>
<evidence type="ECO:0000256" key="1">
    <source>
        <dbReference type="ARBA" id="ARBA00004141"/>
    </source>
</evidence>
<feature type="binding site" evidence="6">
    <location>
        <position position="75"/>
    </location>
    <ligand>
        <name>Na(+)</name>
        <dbReference type="ChEBI" id="CHEBI:29101"/>
        <label>1</label>
    </ligand>
</feature>
<evidence type="ECO:0000256" key="3">
    <source>
        <dbReference type="ARBA" id="ARBA00022692"/>
    </source>
</evidence>
<feature type="compositionally biased region" description="Basic and acidic residues" evidence="9">
    <location>
        <begin position="29"/>
        <end position="52"/>
    </location>
</feature>
<evidence type="ECO:0000256" key="5">
    <source>
        <dbReference type="ARBA" id="ARBA00023136"/>
    </source>
</evidence>
<evidence type="ECO:0000256" key="4">
    <source>
        <dbReference type="ARBA" id="ARBA00022989"/>
    </source>
</evidence>
<keyword evidence="4 10" id="KW-1133">Transmembrane helix</keyword>
<organism evidence="11">
    <name type="scientific">Ambigolimax valentianus</name>
    <dbReference type="NCBI Taxonomy" id="1338344"/>
    <lineage>
        <taxon>Eukaryota</taxon>
        <taxon>Metazoa</taxon>
        <taxon>Spiralia</taxon>
        <taxon>Lophotrochozoa</taxon>
        <taxon>Mollusca</taxon>
        <taxon>Gastropoda</taxon>
        <taxon>Heterobranchia</taxon>
        <taxon>Euthyneura</taxon>
        <taxon>Panpulmonata</taxon>
        <taxon>Eupulmonata</taxon>
        <taxon>Stylommatophora</taxon>
        <taxon>Helicina</taxon>
        <taxon>Limacoidea</taxon>
        <taxon>Limacidae</taxon>
        <taxon>Ambigolimax</taxon>
    </lineage>
</organism>
<dbReference type="PANTHER" id="PTHR11616">
    <property type="entry name" value="SODIUM/CHLORIDE DEPENDENT TRANSPORTER"/>
    <property type="match status" value="1"/>
</dbReference>
<dbReference type="InterPro" id="IPR037272">
    <property type="entry name" value="SNS_sf"/>
</dbReference>
<feature type="transmembrane region" description="Helical" evidence="10">
    <location>
        <begin position="500"/>
        <end position="523"/>
    </location>
</feature>
<dbReference type="GO" id="GO:0015293">
    <property type="term" value="F:symporter activity"/>
    <property type="evidence" value="ECO:0007669"/>
    <property type="project" value="UniProtKB-KW"/>
</dbReference>
<evidence type="ECO:0000256" key="9">
    <source>
        <dbReference type="SAM" id="MobiDB-lite"/>
    </source>
</evidence>
<dbReference type="PROSITE" id="PS00754">
    <property type="entry name" value="NA_NEUROTRAN_SYMP_2"/>
    <property type="match status" value="1"/>
</dbReference>
<feature type="transmembrane region" description="Helical" evidence="10">
    <location>
        <begin position="92"/>
        <end position="113"/>
    </location>
</feature>
<feature type="transmembrane region" description="Helical" evidence="10">
    <location>
        <begin position="424"/>
        <end position="446"/>
    </location>
</feature>
<feature type="transmembrane region" description="Helical" evidence="10">
    <location>
        <begin position="254"/>
        <end position="272"/>
    </location>
</feature>
<evidence type="ECO:0000313" key="11">
    <source>
        <dbReference type="EMBL" id="BAT68976.1"/>
    </source>
</evidence>
<evidence type="ECO:0000256" key="8">
    <source>
        <dbReference type="RuleBase" id="RU003732"/>
    </source>
</evidence>
<dbReference type="PROSITE" id="PS00610">
    <property type="entry name" value="NA_NEUROTRAN_SYMP_1"/>
    <property type="match status" value="1"/>
</dbReference>
<evidence type="ECO:0000256" key="2">
    <source>
        <dbReference type="ARBA" id="ARBA00022448"/>
    </source>
</evidence>
<feature type="transmembrane region" description="Helical" evidence="10">
    <location>
        <begin position="284"/>
        <end position="305"/>
    </location>
</feature>
<feature type="transmembrane region" description="Helical" evidence="10">
    <location>
        <begin position="469"/>
        <end position="494"/>
    </location>
</feature>
<feature type="binding site" evidence="6">
    <location>
        <position position="440"/>
    </location>
    <ligand>
        <name>Na(+)</name>
        <dbReference type="ChEBI" id="CHEBI:29101"/>
        <label>1</label>
    </ligand>
</feature>
<comment type="subcellular location">
    <subcellularLocation>
        <location evidence="1">Membrane</location>
        <topology evidence="1">Multi-pass membrane protein</topology>
    </subcellularLocation>
</comment>
<feature type="binding site" evidence="6">
    <location>
        <position position="437"/>
    </location>
    <ligand>
        <name>Na(+)</name>
        <dbReference type="ChEBI" id="CHEBI:29101"/>
        <label>1</label>
    </ligand>
</feature>
<feature type="transmembrane region" description="Helical" evidence="10">
    <location>
        <begin position="544"/>
        <end position="565"/>
    </location>
</feature>
<evidence type="ECO:0000256" key="6">
    <source>
        <dbReference type="PIRSR" id="PIRSR600175-1"/>
    </source>
</evidence>
<dbReference type="PRINTS" id="PR00176">
    <property type="entry name" value="NANEUSMPORT"/>
</dbReference>
<protein>
    <recommendedName>
        <fullName evidence="8">Transporter</fullName>
    </recommendedName>
</protein>
<keyword evidence="5 10" id="KW-0472">Membrane</keyword>
<keyword evidence="6" id="KW-0479">Metal-binding</keyword>
<feature type="transmembrane region" description="Helical" evidence="10">
    <location>
        <begin position="366"/>
        <end position="387"/>
    </location>
</feature>
<keyword evidence="2 8" id="KW-0813">Transport</keyword>
<evidence type="ECO:0000256" key="7">
    <source>
        <dbReference type="PIRSR" id="PIRSR600175-2"/>
    </source>
</evidence>
<dbReference type="SUPFAM" id="SSF161070">
    <property type="entry name" value="SNF-like"/>
    <property type="match status" value="1"/>
</dbReference>
<dbReference type="PANTHER" id="PTHR11616:SF38">
    <property type="entry name" value="SODIUM-DEPENDENT DOPAMINE TRANSPORTER"/>
    <property type="match status" value="1"/>
</dbReference>
<feature type="transmembrane region" description="Helical" evidence="10">
    <location>
        <begin position="585"/>
        <end position="607"/>
    </location>
</feature>
<gene>
    <name evidence="11" type="primary">oat</name>
</gene>
<accession>A0A0S3QL95</accession>
<feature type="binding site" evidence="6">
    <location>
        <position position="68"/>
    </location>
    <ligand>
        <name>Na(+)</name>
        <dbReference type="ChEBI" id="CHEBI:29101"/>
        <label>1</label>
    </ligand>
</feature>
<dbReference type="PROSITE" id="PS50267">
    <property type="entry name" value="NA_NEUROTRAN_SYMP_3"/>
    <property type="match status" value="1"/>
</dbReference>
<feature type="binding site" evidence="6">
    <location>
        <position position="71"/>
    </location>
    <ligand>
        <name>Na(+)</name>
        <dbReference type="ChEBI" id="CHEBI:29101"/>
        <label>1</label>
    </ligand>
</feature>
<feature type="binding site" evidence="6">
    <location>
        <position position="340"/>
    </location>
    <ligand>
        <name>Na(+)</name>
        <dbReference type="ChEBI" id="CHEBI:29101"/>
        <label>1</label>
    </ligand>
</feature>
<feature type="binding site" evidence="6">
    <location>
        <position position="372"/>
    </location>
    <ligand>
        <name>Na(+)</name>
        <dbReference type="ChEBI" id="CHEBI:29101"/>
        <label>1</label>
    </ligand>
</feature>
<keyword evidence="7" id="KW-1015">Disulfide bond</keyword>
<keyword evidence="8" id="KW-0769">Symport</keyword>
<evidence type="ECO:0000256" key="10">
    <source>
        <dbReference type="SAM" id="Phobius"/>
    </source>
</evidence>
<feature type="transmembrane region" description="Helical" evidence="10">
    <location>
        <begin position="134"/>
        <end position="162"/>
    </location>
</feature>